<dbReference type="Pfam" id="PF00535">
    <property type="entry name" value="Glycos_transf_2"/>
    <property type="match status" value="1"/>
</dbReference>
<evidence type="ECO:0000256" key="2">
    <source>
        <dbReference type="ARBA" id="ARBA00022676"/>
    </source>
</evidence>
<dbReference type="CDD" id="cd00761">
    <property type="entry name" value="Glyco_tranf_GTA_type"/>
    <property type="match status" value="1"/>
</dbReference>
<dbReference type="Gene3D" id="3.90.550.10">
    <property type="entry name" value="Spore Coat Polysaccharide Biosynthesis Protein SpsA, Chain A"/>
    <property type="match status" value="1"/>
</dbReference>
<evidence type="ECO:0000256" key="1">
    <source>
        <dbReference type="ARBA" id="ARBA00006739"/>
    </source>
</evidence>
<feature type="domain" description="Glycosyltransferase 2-like" evidence="5">
    <location>
        <begin position="54"/>
        <end position="174"/>
    </location>
</feature>
<dbReference type="RefSeq" id="WP_145274024.1">
    <property type="nucleotide sequence ID" value="NZ_CP036272.1"/>
</dbReference>
<evidence type="ECO:0000256" key="4">
    <source>
        <dbReference type="SAM" id="MobiDB-lite"/>
    </source>
</evidence>
<dbReference type="EMBL" id="CP036272">
    <property type="protein sequence ID" value="QDT60800.1"/>
    <property type="molecule type" value="Genomic_DNA"/>
</dbReference>
<proteinExistence type="inferred from homology"/>
<name>A0A517SXC8_9BACT</name>
<accession>A0A517SXC8</accession>
<dbReference type="Proteomes" id="UP000315003">
    <property type="component" value="Chromosome"/>
</dbReference>
<dbReference type="InterPro" id="IPR001173">
    <property type="entry name" value="Glyco_trans_2-like"/>
</dbReference>
<keyword evidence="3 6" id="KW-0808">Transferase</keyword>
<dbReference type="PANTHER" id="PTHR43179">
    <property type="entry name" value="RHAMNOSYLTRANSFERASE WBBL"/>
    <property type="match status" value="1"/>
</dbReference>
<keyword evidence="7" id="KW-1185">Reference proteome</keyword>
<dbReference type="InterPro" id="IPR029044">
    <property type="entry name" value="Nucleotide-diphossugar_trans"/>
</dbReference>
<protein>
    <submittedName>
        <fullName evidence="6">Glycosyl transferase family 2</fullName>
    </submittedName>
</protein>
<evidence type="ECO:0000256" key="3">
    <source>
        <dbReference type="ARBA" id="ARBA00022679"/>
    </source>
</evidence>
<evidence type="ECO:0000313" key="6">
    <source>
        <dbReference type="EMBL" id="QDT60800.1"/>
    </source>
</evidence>
<keyword evidence="2" id="KW-0328">Glycosyltransferase</keyword>
<evidence type="ECO:0000313" key="7">
    <source>
        <dbReference type="Proteomes" id="UP000315003"/>
    </source>
</evidence>
<dbReference type="PANTHER" id="PTHR43179:SF12">
    <property type="entry name" value="GALACTOFURANOSYLTRANSFERASE GLFT2"/>
    <property type="match status" value="1"/>
</dbReference>
<dbReference type="GO" id="GO:0016757">
    <property type="term" value="F:glycosyltransferase activity"/>
    <property type="evidence" value="ECO:0007669"/>
    <property type="project" value="UniProtKB-KW"/>
</dbReference>
<gene>
    <name evidence="6" type="ORF">SV7mr_33270</name>
</gene>
<dbReference type="AlphaFoldDB" id="A0A517SXC8"/>
<comment type="similarity">
    <text evidence="1">Belongs to the glycosyltransferase 2 family.</text>
</comment>
<feature type="region of interest" description="Disordered" evidence="4">
    <location>
        <begin position="25"/>
        <end position="48"/>
    </location>
</feature>
<evidence type="ECO:0000259" key="5">
    <source>
        <dbReference type="Pfam" id="PF00535"/>
    </source>
</evidence>
<dbReference type="OrthoDB" id="9801954at2"/>
<feature type="compositionally biased region" description="Polar residues" evidence="4">
    <location>
        <begin position="26"/>
        <end position="39"/>
    </location>
</feature>
<reference evidence="6 7" key="1">
    <citation type="submission" date="2019-02" db="EMBL/GenBank/DDBJ databases">
        <title>Deep-cultivation of Planctomycetes and their phenomic and genomic characterization uncovers novel biology.</title>
        <authorList>
            <person name="Wiegand S."/>
            <person name="Jogler M."/>
            <person name="Boedeker C."/>
            <person name="Pinto D."/>
            <person name="Vollmers J."/>
            <person name="Rivas-Marin E."/>
            <person name="Kohn T."/>
            <person name="Peeters S.H."/>
            <person name="Heuer A."/>
            <person name="Rast P."/>
            <person name="Oberbeckmann S."/>
            <person name="Bunk B."/>
            <person name="Jeske O."/>
            <person name="Meyerdierks A."/>
            <person name="Storesund J.E."/>
            <person name="Kallscheuer N."/>
            <person name="Luecker S."/>
            <person name="Lage O.M."/>
            <person name="Pohl T."/>
            <person name="Merkel B.J."/>
            <person name="Hornburger P."/>
            <person name="Mueller R.-W."/>
            <person name="Bruemmer F."/>
            <person name="Labrenz M."/>
            <person name="Spormann A.M."/>
            <person name="Op den Camp H."/>
            <person name="Overmann J."/>
            <person name="Amann R."/>
            <person name="Jetten M.S.M."/>
            <person name="Mascher T."/>
            <person name="Medema M.H."/>
            <person name="Devos D.P."/>
            <person name="Kaster A.-K."/>
            <person name="Ovreas L."/>
            <person name="Rohde M."/>
            <person name="Galperin M.Y."/>
            <person name="Jogler C."/>
        </authorList>
    </citation>
    <scope>NUCLEOTIDE SEQUENCE [LARGE SCALE GENOMIC DNA]</scope>
    <source>
        <strain evidence="6 7">SV_7m_r</strain>
    </source>
</reference>
<dbReference type="SUPFAM" id="SSF53448">
    <property type="entry name" value="Nucleotide-diphospho-sugar transferases"/>
    <property type="match status" value="1"/>
</dbReference>
<sequence length="358" mass="41028">MNSNFPSTPGTQNWFADKPVVVVAQNPRQRSSRATAKNDSQQERRTPPSVVNLSLAIPTYGRNKVLIKTIESILKLHCQPREILVLDQSSKHDRETQQRLDLWQGMDVIRWIRIPKPSIPGAMNRALRIAVAPSVLFIDDDILPRGEFIRHHHEALRDRPERWATVGQIVQPWQEPSDVAAPRRSSGIYRDFDFPFCSTRDQDVTNVMAGNLCVRRQQALWIGGFDEGYVGVAYRFESDFAHRLVKSGGQIRFLGNAGIDHLMASKGGTRSYGKHQSSPSPMHAVGDYYYARKHTKHQAMVWFYSLRRLVKESFTRFHLLRPWLIPFKLVGEVRGYFLAKSLLEKQSSALQDPKQEDQ</sequence>
<organism evidence="6 7">
    <name type="scientific">Stieleria bergensis</name>
    <dbReference type="NCBI Taxonomy" id="2528025"/>
    <lineage>
        <taxon>Bacteria</taxon>
        <taxon>Pseudomonadati</taxon>
        <taxon>Planctomycetota</taxon>
        <taxon>Planctomycetia</taxon>
        <taxon>Pirellulales</taxon>
        <taxon>Pirellulaceae</taxon>
        <taxon>Stieleria</taxon>
    </lineage>
</organism>